<dbReference type="EMBL" id="CP006272">
    <property type="protein sequence ID" value="AGZ39053.1"/>
    <property type="molecule type" value="Genomic_DNA"/>
</dbReference>
<keyword evidence="1" id="KW-0732">Signal</keyword>
<dbReference type="PATRIC" id="fig|1246995.3.peg.771"/>
<feature type="chain" id="PRO_5004665954" description="Secreted protein" evidence="1">
    <location>
        <begin position="23"/>
        <end position="350"/>
    </location>
</feature>
<name>U5VQ61_9ACTN</name>
<evidence type="ECO:0000256" key="1">
    <source>
        <dbReference type="SAM" id="SignalP"/>
    </source>
</evidence>
<dbReference type="RefSeq" id="WP_023357998.1">
    <property type="nucleotide sequence ID" value="NC_022657.1"/>
</dbReference>
<accession>U5VQ61</accession>
<dbReference type="AlphaFoldDB" id="U5VQ61"/>
<evidence type="ECO:0000313" key="3">
    <source>
        <dbReference type="Proteomes" id="UP000017746"/>
    </source>
</evidence>
<feature type="signal peptide" evidence="1">
    <location>
        <begin position="1"/>
        <end position="22"/>
    </location>
</feature>
<organism evidence="2 3">
    <name type="scientific">Actinoplanes friuliensis DSM 7358</name>
    <dbReference type="NCBI Taxonomy" id="1246995"/>
    <lineage>
        <taxon>Bacteria</taxon>
        <taxon>Bacillati</taxon>
        <taxon>Actinomycetota</taxon>
        <taxon>Actinomycetes</taxon>
        <taxon>Micromonosporales</taxon>
        <taxon>Micromonosporaceae</taxon>
        <taxon>Actinoplanes</taxon>
    </lineage>
</organism>
<dbReference type="Proteomes" id="UP000017746">
    <property type="component" value="Chromosome"/>
</dbReference>
<proteinExistence type="predicted"/>
<evidence type="ECO:0008006" key="4">
    <source>
        <dbReference type="Google" id="ProtNLM"/>
    </source>
</evidence>
<gene>
    <name evidence="2" type="ORF">AFR_03820</name>
</gene>
<dbReference type="KEGG" id="afs:AFR_03820"/>
<keyword evidence="3" id="KW-1185">Reference proteome</keyword>
<dbReference type="HOGENOM" id="CLU_791378_0_0_11"/>
<sequence>MLVRLFAVLLAAVAGLPAPAAAAPPSSPTSASAWPYPKACLETGVTRLMAWRNAEPNTIDVVNLVGFSRPCADNPAPVKGVRLALTQYNVTDGVVHGWMGSPWQTNSIGDMTWRRTGTISGDLAAMCLSTGLTGDVAENAYCFRPVWTEDQSEWDVETVPLDDPIVTSPLERIPAPGDSAPAGCGNCLITDPVATLPEPETLPAPGTVVPGCTRLRLDSAGLTSTGTVRLTGSVRACAPDTLETLSVGTVFYGVHGGRLGNTWSLDEGGSVVRFDRAGPLRTGEEAVCVTSGRQQTDDGSYAHHLACVAVETNSRGVTRVVRIPNNDPRVLKPVDVVWNGDPPGTCITCL</sequence>
<reference evidence="2 3" key="1">
    <citation type="journal article" date="2014" name="J. Biotechnol.">
        <title>Complete genome sequence of the actinobacterium Actinoplanes friuliensis HAG 010964, producer of the lipopeptide antibiotic friulimycin.</title>
        <authorList>
            <person name="Ruckert C."/>
            <person name="Szczepanowski R."/>
            <person name="Albersmeier A."/>
            <person name="Goesmann A."/>
            <person name="Fischer N."/>
            <person name="Steinkamper A."/>
            <person name="Puhler A."/>
            <person name="Biener R."/>
            <person name="Schwartz D."/>
            <person name="Kalinowski J."/>
        </authorList>
    </citation>
    <scope>NUCLEOTIDE SEQUENCE [LARGE SCALE GENOMIC DNA]</scope>
    <source>
        <strain evidence="2 3">DSM 7358</strain>
    </source>
</reference>
<protein>
    <recommendedName>
        <fullName evidence="4">Secreted protein</fullName>
    </recommendedName>
</protein>
<evidence type="ECO:0000313" key="2">
    <source>
        <dbReference type="EMBL" id="AGZ39053.1"/>
    </source>
</evidence>
<dbReference type="STRING" id="1246995.AFR_03820"/>